<dbReference type="InterPro" id="IPR000037">
    <property type="entry name" value="SsrA-bd_prot"/>
</dbReference>
<proteinExistence type="inferred from homology"/>
<dbReference type="InterPro" id="IPR023620">
    <property type="entry name" value="SmpB"/>
</dbReference>
<name>A0A2W4UT57_9CYAN</name>
<dbReference type="PANTHER" id="PTHR30308:SF2">
    <property type="entry name" value="SSRA-BINDING PROTEIN"/>
    <property type="match status" value="1"/>
</dbReference>
<dbReference type="GO" id="GO:0070929">
    <property type="term" value="P:trans-translation"/>
    <property type="evidence" value="ECO:0007669"/>
    <property type="project" value="UniProtKB-UniRule"/>
</dbReference>
<dbReference type="SUPFAM" id="SSF74982">
    <property type="entry name" value="Small protein B (SmpB)"/>
    <property type="match status" value="1"/>
</dbReference>
<dbReference type="Pfam" id="PF01668">
    <property type="entry name" value="SmpB"/>
    <property type="match status" value="1"/>
</dbReference>
<dbReference type="NCBIfam" id="NF003843">
    <property type="entry name" value="PRK05422.1"/>
    <property type="match status" value="1"/>
</dbReference>
<comment type="subcellular location">
    <subcellularLocation>
        <location evidence="3">Cytoplasm</location>
    </subcellularLocation>
    <text evidence="3">The tmRNA-SmpB complex associates with stalled 70S ribosomes.</text>
</comment>
<feature type="region of interest" description="Disordered" evidence="4">
    <location>
        <begin position="138"/>
        <end position="161"/>
    </location>
</feature>
<keyword evidence="2 3" id="KW-0694">RNA-binding</keyword>
<evidence type="ECO:0000313" key="5">
    <source>
        <dbReference type="EMBL" id="PZO22407.1"/>
    </source>
</evidence>
<dbReference type="InterPro" id="IPR020081">
    <property type="entry name" value="SsrA-bd_prot_CS"/>
</dbReference>
<protein>
    <recommendedName>
        <fullName evidence="3">SsrA-binding protein</fullName>
    </recommendedName>
    <alternativeName>
        <fullName evidence="3">Small protein B</fullName>
    </alternativeName>
</protein>
<evidence type="ECO:0000256" key="1">
    <source>
        <dbReference type="ARBA" id="ARBA00022490"/>
    </source>
</evidence>
<sequence>MATKSKTSGSGMKIAADNRKARFEYEILDTYEAGIALTGTEVKSIREGKLNLGDGFANVRDGEVWLHNVHISPHSMTNLAYNHEPRRTRKLLLHKQEIRRLIGQVEQKGLTLIPLKMYFKNGRVKVVIALGKGKKLHDKRESLKKKQDNRDMDRVKKASYQ</sequence>
<dbReference type="AlphaFoldDB" id="A0A2W4UT57"/>
<evidence type="ECO:0000313" key="6">
    <source>
        <dbReference type="Proteomes" id="UP000249354"/>
    </source>
</evidence>
<dbReference type="Proteomes" id="UP000249354">
    <property type="component" value="Unassembled WGS sequence"/>
</dbReference>
<gene>
    <name evidence="3" type="primary">smpB</name>
    <name evidence="5" type="ORF">DCF25_02800</name>
</gene>
<organism evidence="5 6">
    <name type="scientific">Leptolyngbya foveolarum</name>
    <dbReference type="NCBI Taxonomy" id="47253"/>
    <lineage>
        <taxon>Bacteria</taxon>
        <taxon>Bacillati</taxon>
        <taxon>Cyanobacteriota</taxon>
        <taxon>Cyanophyceae</taxon>
        <taxon>Leptolyngbyales</taxon>
        <taxon>Leptolyngbyaceae</taxon>
        <taxon>Leptolyngbya group</taxon>
        <taxon>Leptolyngbya</taxon>
    </lineage>
</organism>
<dbReference type="GO" id="GO:0003723">
    <property type="term" value="F:RNA binding"/>
    <property type="evidence" value="ECO:0007669"/>
    <property type="project" value="UniProtKB-UniRule"/>
</dbReference>
<comment type="caution">
    <text evidence="5">The sequence shown here is derived from an EMBL/GenBank/DDBJ whole genome shotgun (WGS) entry which is preliminary data.</text>
</comment>
<dbReference type="CDD" id="cd09294">
    <property type="entry name" value="SmpB"/>
    <property type="match status" value="1"/>
</dbReference>
<reference evidence="6" key="1">
    <citation type="submission" date="2018-04" db="EMBL/GenBank/DDBJ databases">
        <authorList>
            <person name="Cornet L."/>
        </authorList>
    </citation>
    <scope>NUCLEOTIDE SEQUENCE [LARGE SCALE GENOMIC DNA]</scope>
</reference>
<dbReference type="Gene3D" id="2.40.280.10">
    <property type="match status" value="1"/>
</dbReference>
<dbReference type="GO" id="GO:0070930">
    <property type="term" value="P:trans-translation-dependent protein tagging"/>
    <property type="evidence" value="ECO:0007669"/>
    <property type="project" value="TreeGrafter"/>
</dbReference>
<comment type="function">
    <text evidence="3">Required for rescue of stalled ribosomes mediated by trans-translation. Binds to transfer-messenger RNA (tmRNA), required for stable association of tmRNA with ribosomes. tmRNA and SmpB together mimic tRNA shape, replacing the anticodon stem-loop with SmpB. tmRNA is encoded by the ssrA gene; the 2 termini fold to resemble tRNA(Ala) and it encodes a 'tag peptide', a short internal open reading frame. During trans-translation Ala-aminoacylated tmRNA acts like a tRNA, entering the A-site of stalled ribosomes, displacing the stalled mRNA. The ribosome then switches to translate the ORF on the tmRNA; the nascent peptide is terminated with the 'tag peptide' encoded by the tmRNA and targeted for degradation. The ribosome is freed to recommence translation, which seems to be the essential function of trans-translation.</text>
</comment>
<evidence type="ECO:0000256" key="2">
    <source>
        <dbReference type="ARBA" id="ARBA00022884"/>
    </source>
</evidence>
<dbReference type="PANTHER" id="PTHR30308">
    <property type="entry name" value="TMRNA-BINDING COMPONENT OF TRANS-TRANSLATION TAGGING COMPLEX"/>
    <property type="match status" value="1"/>
</dbReference>
<reference evidence="5 6" key="2">
    <citation type="submission" date="2018-06" db="EMBL/GenBank/DDBJ databases">
        <title>Metagenomic assembly of (sub)arctic Cyanobacteria and their associated microbiome from non-axenic cultures.</title>
        <authorList>
            <person name="Baurain D."/>
        </authorList>
    </citation>
    <scope>NUCLEOTIDE SEQUENCE [LARGE SCALE GENOMIC DNA]</scope>
    <source>
        <strain evidence="5">ULC129bin1</strain>
    </source>
</reference>
<dbReference type="NCBIfam" id="TIGR00086">
    <property type="entry name" value="smpB"/>
    <property type="match status" value="1"/>
</dbReference>
<accession>A0A2W4UT57</accession>
<dbReference type="HAMAP" id="MF_00023">
    <property type="entry name" value="SmpB"/>
    <property type="match status" value="1"/>
</dbReference>
<keyword evidence="1 3" id="KW-0963">Cytoplasm</keyword>
<dbReference type="EMBL" id="QBMC01000010">
    <property type="protein sequence ID" value="PZO22407.1"/>
    <property type="molecule type" value="Genomic_DNA"/>
</dbReference>
<comment type="similarity">
    <text evidence="3">Belongs to the SmpB family.</text>
</comment>
<evidence type="ECO:0000256" key="4">
    <source>
        <dbReference type="SAM" id="MobiDB-lite"/>
    </source>
</evidence>
<dbReference type="GO" id="GO:0005829">
    <property type="term" value="C:cytosol"/>
    <property type="evidence" value="ECO:0007669"/>
    <property type="project" value="TreeGrafter"/>
</dbReference>
<evidence type="ECO:0000256" key="3">
    <source>
        <dbReference type="HAMAP-Rule" id="MF_00023"/>
    </source>
</evidence>
<dbReference type="PROSITE" id="PS01317">
    <property type="entry name" value="SSRP"/>
    <property type="match status" value="1"/>
</dbReference>